<feature type="coiled-coil region" evidence="1">
    <location>
        <begin position="102"/>
        <end position="259"/>
    </location>
</feature>
<accession>A0A1M6L5C4</accession>
<name>A0A1M6L5C4_MALRU</name>
<dbReference type="STRING" id="1122189.SAMN02745165_02875"/>
<dbReference type="AlphaFoldDB" id="A0A1M6L5C4"/>
<protein>
    <submittedName>
        <fullName evidence="2">Replication region DNA-binding N-term</fullName>
    </submittedName>
</protein>
<dbReference type="SUPFAM" id="SSF57997">
    <property type="entry name" value="Tropomyosin"/>
    <property type="match status" value="1"/>
</dbReference>
<proteinExistence type="predicted"/>
<evidence type="ECO:0000313" key="3">
    <source>
        <dbReference type="Proteomes" id="UP000184171"/>
    </source>
</evidence>
<organism evidence="2 3">
    <name type="scientific">Malonomonas rubra DSM 5091</name>
    <dbReference type="NCBI Taxonomy" id="1122189"/>
    <lineage>
        <taxon>Bacteria</taxon>
        <taxon>Pseudomonadati</taxon>
        <taxon>Thermodesulfobacteriota</taxon>
        <taxon>Desulfuromonadia</taxon>
        <taxon>Desulfuromonadales</taxon>
        <taxon>Geopsychrobacteraceae</taxon>
        <taxon>Malonomonas</taxon>
    </lineage>
</organism>
<keyword evidence="2" id="KW-0238">DNA-binding</keyword>
<dbReference type="EMBL" id="FQZT01000012">
    <property type="protein sequence ID" value="SHJ66415.1"/>
    <property type="molecule type" value="Genomic_DNA"/>
</dbReference>
<dbReference type="Proteomes" id="UP000184171">
    <property type="component" value="Unassembled WGS sequence"/>
</dbReference>
<evidence type="ECO:0000256" key="1">
    <source>
        <dbReference type="SAM" id="Coils"/>
    </source>
</evidence>
<keyword evidence="1" id="KW-0175">Coiled coil</keyword>
<dbReference type="GO" id="GO:0003677">
    <property type="term" value="F:DNA binding"/>
    <property type="evidence" value="ECO:0007669"/>
    <property type="project" value="UniProtKB-KW"/>
</dbReference>
<sequence length="283" mass="32070">MKQVATKESVWTACRELAKDGEEITTRKVVARVGGSSSTVGPLIRQFMEHQLKERTLNYTISDELRNTLIDELHRVVTGATGDLERALRNSQSDNLEIFEDLTVAEDKIDVLERDIANAELKAEELSRVMEKNLVAAEQKIEVISGQLNCANQEKQDLQNKLSACQSELAKAHLLAGQSDQTVQSLNEQNRSLQEKAETTQALLHELEKQHETAKARWEYAQARQQELTSELDMIKQRLDDERERRITAENKLTRFEAMGADQISTLVQKLKHEEDNGDGGFQ</sequence>
<gene>
    <name evidence="2" type="ORF">SAMN02745165_02875</name>
</gene>
<keyword evidence="3" id="KW-1185">Reference proteome</keyword>
<evidence type="ECO:0000313" key="2">
    <source>
        <dbReference type="EMBL" id="SHJ66415.1"/>
    </source>
</evidence>
<dbReference type="RefSeq" id="WP_072909438.1">
    <property type="nucleotide sequence ID" value="NZ_FQZT01000012.1"/>
</dbReference>
<reference evidence="2 3" key="1">
    <citation type="submission" date="2016-11" db="EMBL/GenBank/DDBJ databases">
        <authorList>
            <person name="Jaros S."/>
            <person name="Januszkiewicz K."/>
            <person name="Wedrychowicz H."/>
        </authorList>
    </citation>
    <scope>NUCLEOTIDE SEQUENCE [LARGE SCALE GENOMIC DNA]</scope>
    <source>
        <strain evidence="2 3">DSM 5091</strain>
    </source>
</reference>